<organism evidence="2">
    <name type="scientific">Thrips palmi</name>
    <name type="common">Melon thrips</name>
    <dbReference type="NCBI Taxonomy" id="161013"/>
    <lineage>
        <taxon>Eukaryota</taxon>
        <taxon>Metazoa</taxon>
        <taxon>Ecdysozoa</taxon>
        <taxon>Arthropoda</taxon>
        <taxon>Hexapoda</taxon>
        <taxon>Insecta</taxon>
        <taxon>Pterygota</taxon>
        <taxon>Neoptera</taxon>
        <taxon>Paraneoptera</taxon>
        <taxon>Thysanoptera</taxon>
        <taxon>Terebrantia</taxon>
        <taxon>Thripoidea</taxon>
        <taxon>Thripidae</taxon>
        <taxon>Thrips</taxon>
    </lineage>
</organism>
<keyword evidence="1" id="KW-1185">Reference proteome</keyword>
<protein>
    <submittedName>
        <fullName evidence="2">Uncharacterized protein LOC117648188</fullName>
    </submittedName>
</protein>
<evidence type="ECO:0000313" key="2">
    <source>
        <dbReference type="RefSeq" id="XP_034246417.1"/>
    </source>
</evidence>
<dbReference type="Proteomes" id="UP000515158">
    <property type="component" value="Unplaced"/>
</dbReference>
<gene>
    <name evidence="2" type="primary">LOC117648188</name>
</gene>
<sequence length="261" mass="29073">MPHSGCCTLSLGNLEEESPDVFASQSSPCVTTCTQGEQKPIRRLEGSANLTNMAQELRNAARQPDVYLIPPAGDFDADFEALQKQCGGRMLDNKGHFPCGICEKQLPNSELLVILAANYALERQGVPLLCTSAVFVEGVRSNNPLSLGQWHLECRYAYPHRGFIERGESCRLSPRTMEWMRGILCGGGLVDCSYKRMASHETRLLPKVPETAEAKEACLKLPATDGWLYFERQRDYTNAILMRYDCAYCPCSHGKPRMCAK</sequence>
<reference evidence="2" key="1">
    <citation type="submission" date="2025-08" db="UniProtKB">
        <authorList>
            <consortium name="RefSeq"/>
        </authorList>
    </citation>
    <scope>IDENTIFICATION</scope>
    <source>
        <tissue evidence="2">Total insect</tissue>
    </source>
</reference>
<dbReference type="AlphaFoldDB" id="A0A6P8ZCJ6"/>
<dbReference type="InParanoid" id="A0A6P8ZCJ6"/>
<name>A0A6P8ZCJ6_THRPL</name>
<dbReference type="GeneID" id="117648188"/>
<dbReference type="KEGG" id="tpal:117648188"/>
<evidence type="ECO:0000313" key="1">
    <source>
        <dbReference type="Proteomes" id="UP000515158"/>
    </source>
</evidence>
<proteinExistence type="predicted"/>
<accession>A0A6P8ZCJ6</accession>
<dbReference type="RefSeq" id="XP_034246417.1">
    <property type="nucleotide sequence ID" value="XM_034390526.1"/>
</dbReference>